<proteinExistence type="predicted"/>
<reference evidence="1" key="1">
    <citation type="submission" date="2021-09" db="EMBL/GenBank/DDBJ databases">
        <title>Isolation and characterization of 3-chlorobenzoate degrading bacteria from soils in Shizuoka.</title>
        <authorList>
            <person name="Ifat A."/>
            <person name="Ogawa N."/>
            <person name="Kimbara K."/>
            <person name="Moriuchi R."/>
            <person name="Dohra H."/>
            <person name="Shintani M."/>
        </authorList>
    </citation>
    <scope>NUCLEOTIDE SEQUENCE</scope>
    <source>
        <strain evidence="1">19CS2-2</strain>
    </source>
</reference>
<sequence length="313" mass="36131">MSERKTTRADLLERSAATHWAENHPLRGLVRQAMFLTLARLTNKDRIVYAGVRFLAWRMGSNTRTVTKIMLEFRERGLVEFIGKSGLGGQNRYRLNYEESVSIYPDTLTSEQFKVSNAVPHFNDDEVWNGIEHFEQAKCGTDAGEVWNGQVAKCGMDTPEVWNGMARSVEHHSTKDIEVNKQEKNQDQSGALLAQRRRARDAHGHAPPSAAAAKPDDDDDHRKELIERIEWMTNRLRSYRVLPNWNKPQALARWAADARVDDAFLRDAYARFLALGKVKQRVREFDKIVKAMLIELDNARYDSTHRRRRKTSR</sequence>
<protein>
    <submittedName>
        <fullName evidence="1">Uncharacterized protein</fullName>
    </submittedName>
</protein>
<name>A0ACB5R4Z6_9BURK</name>
<accession>A0ACB5R4Z6</accession>
<gene>
    <name evidence="1" type="ORF">CBA19CS22_36885</name>
</gene>
<evidence type="ECO:0000313" key="2">
    <source>
        <dbReference type="Proteomes" id="UP001055013"/>
    </source>
</evidence>
<dbReference type="Proteomes" id="UP001055013">
    <property type="component" value="Unassembled WGS sequence"/>
</dbReference>
<dbReference type="EMBL" id="BPUR01000037">
    <property type="protein sequence ID" value="GJH22241.1"/>
    <property type="molecule type" value="Genomic_DNA"/>
</dbReference>
<comment type="caution">
    <text evidence="1">The sequence shown here is derived from an EMBL/GenBank/DDBJ whole genome shotgun (WGS) entry which is preliminary data.</text>
</comment>
<keyword evidence="2" id="KW-1185">Reference proteome</keyword>
<organism evidence="1 2">
    <name type="scientific">Caballeronia novacaledonica</name>
    <dbReference type="NCBI Taxonomy" id="1544861"/>
    <lineage>
        <taxon>Bacteria</taxon>
        <taxon>Pseudomonadati</taxon>
        <taxon>Pseudomonadota</taxon>
        <taxon>Betaproteobacteria</taxon>
        <taxon>Burkholderiales</taxon>
        <taxon>Burkholderiaceae</taxon>
        <taxon>Caballeronia</taxon>
    </lineage>
</organism>
<evidence type="ECO:0000313" key="1">
    <source>
        <dbReference type="EMBL" id="GJH22241.1"/>
    </source>
</evidence>